<dbReference type="PANTHER" id="PTHR30461:SF2">
    <property type="entry name" value="SERINE RECOMBINASE PINE-RELATED"/>
    <property type="match status" value="1"/>
</dbReference>
<evidence type="ECO:0000256" key="3">
    <source>
        <dbReference type="ARBA" id="ARBA00023172"/>
    </source>
</evidence>
<reference evidence="7" key="1">
    <citation type="journal article" date="2019" name="Int. J. Syst. Evol. Microbiol.">
        <title>The Global Catalogue of Microorganisms (GCM) 10K type strain sequencing project: providing services to taxonomists for standard genome sequencing and annotation.</title>
        <authorList>
            <consortium name="The Broad Institute Genomics Platform"/>
            <consortium name="The Broad Institute Genome Sequencing Center for Infectious Disease"/>
            <person name="Wu L."/>
            <person name="Ma J."/>
        </authorList>
    </citation>
    <scope>NUCLEOTIDE SEQUENCE [LARGE SCALE GENOMIC DNA]</scope>
    <source>
        <strain evidence="7">KCTC 42587</strain>
    </source>
</reference>
<proteinExistence type="predicted"/>
<dbReference type="InterPro" id="IPR006119">
    <property type="entry name" value="Resolv_N"/>
</dbReference>
<dbReference type="RefSeq" id="WP_376891611.1">
    <property type="nucleotide sequence ID" value="NZ_JBHULS010000001.1"/>
</dbReference>
<feature type="active site" description="O-(5'-phospho-DNA)-serine intermediate" evidence="4">
    <location>
        <position position="12"/>
    </location>
</feature>
<evidence type="ECO:0000313" key="6">
    <source>
        <dbReference type="EMBL" id="MFD2550744.1"/>
    </source>
</evidence>
<keyword evidence="7" id="KW-1185">Reference proteome</keyword>
<dbReference type="InterPro" id="IPR050639">
    <property type="entry name" value="SSR_resolvase"/>
</dbReference>
<comment type="caution">
    <text evidence="6">The sequence shown here is derived from an EMBL/GenBank/DDBJ whole genome shotgun (WGS) entry which is preliminary data.</text>
</comment>
<dbReference type="PROSITE" id="PS51736">
    <property type="entry name" value="RECOMBINASES_3"/>
    <property type="match status" value="1"/>
</dbReference>
<keyword evidence="2" id="KW-0238">DNA-binding</keyword>
<name>A0ABW5KQ52_9FLAO</name>
<gene>
    <name evidence="6" type="ORF">ACFSQP_02840</name>
</gene>
<evidence type="ECO:0000259" key="5">
    <source>
        <dbReference type="PROSITE" id="PS51736"/>
    </source>
</evidence>
<dbReference type="Gene3D" id="3.40.50.1390">
    <property type="entry name" value="Resolvase, N-terminal catalytic domain"/>
    <property type="match status" value="1"/>
</dbReference>
<keyword evidence="3" id="KW-0233">DNA recombination</keyword>
<evidence type="ECO:0000256" key="2">
    <source>
        <dbReference type="ARBA" id="ARBA00023125"/>
    </source>
</evidence>
<dbReference type="InterPro" id="IPR006118">
    <property type="entry name" value="Recombinase_CS"/>
</dbReference>
<dbReference type="SMART" id="SM00857">
    <property type="entry name" value="Resolvase"/>
    <property type="match status" value="1"/>
</dbReference>
<dbReference type="InterPro" id="IPR036162">
    <property type="entry name" value="Resolvase-like_N_sf"/>
</dbReference>
<keyword evidence="1" id="KW-0229">DNA integration</keyword>
<evidence type="ECO:0000256" key="1">
    <source>
        <dbReference type="ARBA" id="ARBA00022908"/>
    </source>
</evidence>
<feature type="domain" description="Resolvase/invertase-type recombinase catalytic" evidence="5">
    <location>
        <begin position="4"/>
        <end position="145"/>
    </location>
</feature>
<dbReference type="PANTHER" id="PTHR30461">
    <property type="entry name" value="DNA-INVERTASE FROM LAMBDOID PROPHAGE"/>
    <property type="match status" value="1"/>
</dbReference>
<evidence type="ECO:0000256" key="4">
    <source>
        <dbReference type="PROSITE-ProRule" id="PRU10137"/>
    </source>
</evidence>
<sequence>MNKIKVLYVRVSTLEQKTDRQRVNEKDFDLVIEDKCSGAISFFEREGGKEIKKLIDEGLIQTLSVWQIDRLGRDLRDIMNTIHYFNEMGITIHFVSQGLSTLDNEGKENPISKMIISILGIVGEMERNQIKERQMEGIRIAKLKGSYTGRKKGSREDVLSFLSKDKNKKAVEYLKKGFKGVEVAKLTDLNINTITKIKKMMVS</sequence>
<dbReference type="SUPFAM" id="SSF53041">
    <property type="entry name" value="Resolvase-like"/>
    <property type="match status" value="1"/>
</dbReference>
<dbReference type="Proteomes" id="UP001597472">
    <property type="component" value="Unassembled WGS sequence"/>
</dbReference>
<evidence type="ECO:0000313" key="7">
    <source>
        <dbReference type="Proteomes" id="UP001597472"/>
    </source>
</evidence>
<accession>A0ABW5KQ52</accession>
<dbReference type="Pfam" id="PF00239">
    <property type="entry name" value="Resolvase"/>
    <property type="match status" value="1"/>
</dbReference>
<dbReference type="PROSITE" id="PS00397">
    <property type="entry name" value="RECOMBINASES_1"/>
    <property type="match status" value="1"/>
</dbReference>
<dbReference type="CDD" id="cd03768">
    <property type="entry name" value="SR_ResInv"/>
    <property type="match status" value="1"/>
</dbReference>
<protein>
    <submittedName>
        <fullName evidence="6">Recombinase family protein</fullName>
    </submittedName>
</protein>
<dbReference type="EMBL" id="JBHULS010000001">
    <property type="protein sequence ID" value="MFD2550744.1"/>
    <property type="molecule type" value="Genomic_DNA"/>
</dbReference>
<organism evidence="6 7">
    <name type="scientific">Bizionia sediminis</name>
    <dbReference type="NCBI Taxonomy" id="1737064"/>
    <lineage>
        <taxon>Bacteria</taxon>
        <taxon>Pseudomonadati</taxon>
        <taxon>Bacteroidota</taxon>
        <taxon>Flavobacteriia</taxon>
        <taxon>Flavobacteriales</taxon>
        <taxon>Flavobacteriaceae</taxon>
        <taxon>Bizionia</taxon>
    </lineage>
</organism>